<evidence type="ECO:0000256" key="2">
    <source>
        <dbReference type="ARBA" id="ARBA00023002"/>
    </source>
</evidence>
<dbReference type="GO" id="GO:0016491">
    <property type="term" value="F:oxidoreductase activity"/>
    <property type="evidence" value="ECO:0007669"/>
    <property type="project" value="UniProtKB-KW"/>
</dbReference>
<dbReference type="InterPro" id="IPR051609">
    <property type="entry name" value="NmrA/Isoflavone_reductase-like"/>
</dbReference>
<organism evidence="4 5">
    <name type="scientific">Pedobacter jejuensis</name>
    <dbReference type="NCBI Taxonomy" id="1268550"/>
    <lineage>
        <taxon>Bacteria</taxon>
        <taxon>Pseudomonadati</taxon>
        <taxon>Bacteroidota</taxon>
        <taxon>Sphingobacteriia</taxon>
        <taxon>Sphingobacteriales</taxon>
        <taxon>Sphingobacteriaceae</taxon>
        <taxon>Pedobacter</taxon>
    </lineage>
</organism>
<dbReference type="AlphaFoldDB" id="A0A3N0C194"/>
<dbReference type="Proteomes" id="UP000274046">
    <property type="component" value="Unassembled WGS sequence"/>
</dbReference>
<dbReference type="OrthoDB" id="319724at2"/>
<keyword evidence="1" id="KW-0521">NADP</keyword>
<dbReference type="Pfam" id="PF05368">
    <property type="entry name" value="NmrA"/>
    <property type="match status" value="1"/>
</dbReference>
<dbReference type="InterPro" id="IPR036291">
    <property type="entry name" value="NAD(P)-bd_dom_sf"/>
</dbReference>
<dbReference type="SUPFAM" id="SSF51735">
    <property type="entry name" value="NAD(P)-binding Rossmann-fold domains"/>
    <property type="match status" value="1"/>
</dbReference>
<keyword evidence="2" id="KW-0560">Oxidoreductase</keyword>
<dbReference type="Gene3D" id="3.40.50.720">
    <property type="entry name" value="NAD(P)-binding Rossmann-like Domain"/>
    <property type="match status" value="1"/>
</dbReference>
<dbReference type="RefSeq" id="WP_123204487.1">
    <property type="nucleotide sequence ID" value="NZ_RBEE01000004.1"/>
</dbReference>
<dbReference type="EMBL" id="RBEE01000004">
    <property type="protein sequence ID" value="RNL55834.1"/>
    <property type="molecule type" value="Genomic_DNA"/>
</dbReference>
<keyword evidence="5" id="KW-1185">Reference proteome</keyword>
<sequence length="299" mass="33670">MKKIILVAGATGNLGKRICSELITRNAEVRAIVRTTADPEKIAALEKIGVKVIEADLANIDDIAKAYKGADCVVSALAGLGDVIIDLQKRLVDAAIKAEVPRFIPSDFCTDYNDLVPGENRNFDLRRQFKSYLDSTSIKASSIFNGAFADILKYNTPILNLKDKSISYWGEKSDWKLDFTTLDNTAAFTAEVALDDKAPRNLQIASFQISPKMIWEDVKKATGEEFRMQQLSTLEDFAQFIKKQRTDNPAGELELYAKWQQAQYMYSMFSTHHTQLANQLYDNLNWTPSLEYIKSFVAR</sequence>
<evidence type="ECO:0000259" key="3">
    <source>
        <dbReference type="Pfam" id="PF05368"/>
    </source>
</evidence>
<name>A0A3N0C194_9SPHI</name>
<evidence type="ECO:0000313" key="5">
    <source>
        <dbReference type="Proteomes" id="UP000274046"/>
    </source>
</evidence>
<evidence type="ECO:0000313" key="4">
    <source>
        <dbReference type="EMBL" id="RNL55834.1"/>
    </source>
</evidence>
<dbReference type="PANTHER" id="PTHR47706:SF1">
    <property type="entry name" value="CIPA-LIKE, PUTATIVE (AFU_ORTHOLOGUE AFUA_1G12460)-RELATED"/>
    <property type="match status" value="1"/>
</dbReference>
<reference evidence="4 5" key="1">
    <citation type="submission" date="2018-10" db="EMBL/GenBank/DDBJ databases">
        <title>Genome sequencing of Pedobacter jejuensis TNB23.</title>
        <authorList>
            <person name="Cho Y.-J."/>
            <person name="Cho A."/>
            <person name="Kim O.-S."/>
        </authorList>
    </citation>
    <scope>NUCLEOTIDE SEQUENCE [LARGE SCALE GENOMIC DNA]</scope>
    <source>
        <strain evidence="4 5">TNB23</strain>
    </source>
</reference>
<accession>A0A3N0C194</accession>
<dbReference type="Gene3D" id="3.90.25.10">
    <property type="entry name" value="UDP-galactose 4-epimerase, domain 1"/>
    <property type="match status" value="1"/>
</dbReference>
<comment type="caution">
    <text evidence="4">The sequence shown here is derived from an EMBL/GenBank/DDBJ whole genome shotgun (WGS) entry which is preliminary data.</text>
</comment>
<dbReference type="PANTHER" id="PTHR47706">
    <property type="entry name" value="NMRA-LIKE FAMILY PROTEIN"/>
    <property type="match status" value="1"/>
</dbReference>
<feature type="domain" description="NmrA-like" evidence="3">
    <location>
        <begin position="1"/>
        <end position="293"/>
    </location>
</feature>
<gene>
    <name evidence="4" type="ORF">D7004_03520</name>
</gene>
<protein>
    <submittedName>
        <fullName evidence="4">NAD-dependent epimerase/dehydratase family protein</fullName>
    </submittedName>
</protein>
<proteinExistence type="predicted"/>
<evidence type="ECO:0000256" key="1">
    <source>
        <dbReference type="ARBA" id="ARBA00022857"/>
    </source>
</evidence>
<dbReference type="InterPro" id="IPR008030">
    <property type="entry name" value="NmrA-like"/>
</dbReference>